<keyword evidence="6 8" id="KW-0472">Membrane</keyword>
<comment type="subcellular location">
    <subcellularLocation>
        <location evidence="1">Cell membrane</location>
        <topology evidence="1">Multi-pass membrane protein</topology>
    </subcellularLocation>
</comment>
<comment type="caution">
    <text evidence="10">The sequence shown here is derived from an EMBL/GenBank/DDBJ whole genome shotgun (WGS) entry which is preliminary data.</text>
</comment>
<evidence type="ECO:0000256" key="5">
    <source>
        <dbReference type="ARBA" id="ARBA00022989"/>
    </source>
</evidence>
<evidence type="ECO:0000256" key="8">
    <source>
        <dbReference type="SAM" id="Phobius"/>
    </source>
</evidence>
<evidence type="ECO:0000256" key="4">
    <source>
        <dbReference type="ARBA" id="ARBA00022692"/>
    </source>
</evidence>
<evidence type="ECO:0000256" key="6">
    <source>
        <dbReference type="ARBA" id="ARBA00023136"/>
    </source>
</evidence>
<keyword evidence="5 8" id="KW-1133">Transmembrane helix</keyword>
<organism evidence="10 11">
    <name type="scientific">Porcincola intestinalis</name>
    <dbReference type="NCBI Taxonomy" id="2606632"/>
    <lineage>
        <taxon>Bacteria</taxon>
        <taxon>Bacillati</taxon>
        <taxon>Bacillota</taxon>
        <taxon>Clostridia</taxon>
        <taxon>Lachnospirales</taxon>
        <taxon>Lachnospiraceae</taxon>
        <taxon>Porcincola</taxon>
    </lineage>
</organism>
<dbReference type="RefSeq" id="WP_154523151.1">
    <property type="nucleotide sequence ID" value="NZ_JAQYJL010000006.1"/>
</dbReference>
<accession>A0A6L5X6T6</accession>
<comment type="similarity">
    <text evidence="7">Belongs to the ThrE exporter (TC 2.A.79) family.</text>
</comment>
<dbReference type="PANTHER" id="PTHR34390:SF1">
    <property type="entry name" value="SUCCINATE TRANSPORTER SUBUNIT YJJB-RELATED"/>
    <property type="match status" value="1"/>
</dbReference>
<proteinExistence type="inferred from homology"/>
<feature type="domain" description="Threonine/Serine exporter ThrE" evidence="9">
    <location>
        <begin position="10"/>
        <end position="137"/>
    </location>
</feature>
<evidence type="ECO:0000256" key="7">
    <source>
        <dbReference type="ARBA" id="ARBA00034125"/>
    </source>
</evidence>
<evidence type="ECO:0000259" key="9">
    <source>
        <dbReference type="Pfam" id="PF12821"/>
    </source>
</evidence>
<evidence type="ECO:0000313" key="11">
    <source>
        <dbReference type="Proteomes" id="UP000481852"/>
    </source>
</evidence>
<feature type="transmembrane region" description="Helical" evidence="8">
    <location>
        <begin position="6"/>
        <end position="24"/>
    </location>
</feature>
<dbReference type="PROSITE" id="PS51257">
    <property type="entry name" value="PROKAR_LIPOPROTEIN"/>
    <property type="match status" value="1"/>
</dbReference>
<dbReference type="InterPro" id="IPR024528">
    <property type="entry name" value="ThrE_2"/>
</dbReference>
<gene>
    <name evidence="10" type="ORF">FYJ35_03385</name>
</gene>
<keyword evidence="2" id="KW-1003">Cell membrane</keyword>
<dbReference type="GO" id="GO:0015744">
    <property type="term" value="P:succinate transport"/>
    <property type="evidence" value="ECO:0007669"/>
    <property type="project" value="TreeGrafter"/>
</dbReference>
<dbReference type="InterPro" id="IPR050539">
    <property type="entry name" value="ThrE_Dicarb/AminoAcid_Exp"/>
</dbReference>
<feature type="transmembrane region" description="Helical" evidence="8">
    <location>
        <begin position="31"/>
        <end position="50"/>
    </location>
</feature>
<evidence type="ECO:0000256" key="1">
    <source>
        <dbReference type="ARBA" id="ARBA00004651"/>
    </source>
</evidence>
<keyword evidence="4 8" id="KW-0812">Transmembrane</keyword>
<evidence type="ECO:0000256" key="2">
    <source>
        <dbReference type="ARBA" id="ARBA00022475"/>
    </source>
</evidence>
<name>A0A6L5X6T6_9FIRM</name>
<sequence length="151" mass="15717">MEVWKIVLQFATAVAGCFGFAIVFHVGRNEWLVASLGGAVSWAAYLLMLSVSGNDYAAAFVGSSASAFYGEMIARKVHAPATVFTVIAFVPLIPGASLYRAADALMNGHSGAGRRLAVYTLAFAACMSAGVVVTTLILRKIGKARAGRIAG</sequence>
<keyword evidence="3" id="KW-0997">Cell inner membrane</keyword>
<dbReference type="Proteomes" id="UP000481852">
    <property type="component" value="Unassembled WGS sequence"/>
</dbReference>
<keyword evidence="11" id="KW-1185">Reference proteome</keyword>
<feature type="transmembrane region" description="Helical" evidence="8">
    <location>
        <begin position="116"/>
        <end position="138"/>
    </location>
</feature>
<protein>
    <submittedName>
        <fullName evidence="10">Threonine/serine exporter</fullName>
    </submittedName>
</protein>
<dbReference type="GO" id="GO:0005886">
    <property type="term" value="C:plasma membrane"/>
    <property type="evidence" value="ECO:0007669"/>
    <property type="project" value="UniProtKB-SubCell"/>
</dbReference>
<evidence type="ECO:0000256" key="3">
    <source>
        <dbReference type="ARBA" id="ARBA00022519"/>
    </source>
</evidence>
<dbReference type="EMBL" id="VULZ01000002">
    <property type="protein sequence ID" value="MSS14092.1"/>
    <property type="molecule type" value="Genomic_DNA"/>
</dbReference>
<reference evidence="10 11" key="1">
    <citation type="submission" date="2019-08" db="EMBL/GenBank/DDBJ databases">
        <title>In-depth cultivation of the pig gut microbiome towards novel bacterial diversity and tailored functional studies.</title>
        <authorList>
            <person name="Wylensek D."/>
            <person name="Hitch T.C.A."/>
            <person name="Clavel T."/>
        </authorList>
    </citation>
    <scope>NUCLEOTIDE SEQUENCE [LARGE SCALE GENOMIC DNA]</scope>
    <source>
        <strain evidence="10 11">Oil+RF-744-WCA-WT-11</strain>
    </source>
</reference>
<evidence type="ECO:0000313" key="10">
    <source>
        <dbReference type="EMBL" id="MSS14092.1"/>
    </source>
</evidence>
<dbReference type="PANTHER" id="PTHR34390">
    <property type="entry name" value="UPF0442 PROTEIN YJJB-RELATED"/>
    <property type="match status" value="1"/>
</dbReference>
<dbReference type="Pfam" id="PF12821">
    <property type="entry name" value="ThrE_2"/>
    <property type="match status" value="1"/>
</dbReference>
<feature type="transmembrane region" description="Helical" evidence="8">
    <location>
        <begin position="81"/>
        <end position="101"/>
    </location>
</feature>
<dbReference type="AlphaFoldDB" id="A0A6L5X6T6"/>